<comment type="caution">
    <text evidence="2">The sequence shown here is derived from an EMBL/GenBank/DDBJ whole genome shotgun (WGS) entry which is preliminary data.</text>
</comment>
<feature type="transmembrane region" description="Helical" evidence="1">
    <location>
        <begin position="12"/>
        <end position="29"/>
    </location>
</feature>
<dbReference type="EMBL" id="CAJJDN010000376">
    <property type="protein sequence ID" value="CAD8131119.1"/>
    <property type="molecule type" value="Genomic_DNA"/>
</dbReference>
<sequence length="164" mass="20058">MHIIKKIQNQELPYLQMILILHIIKVFILKKKKEDLIMINMTIIQQMVMDQGYMLKDMEKIKIGLKRMVIQMKGNYVSWYQQICNKFNCEKQFKCWLLQEKDNFSDKSSICLYYAPYTEYCGIFMSRFNTEKIRQSQRMKKFNYFVINNSENVRPYRILLYVKK</sequence>
<dbReference type="OrthoDB" id="428577at2759"/>
<accession>A0A8S1RW69</accession>
<keyword evidence="3" id="KW-1185">Reference proteome</keyword>
<evidence type="ECO:0000256" key="1">
    <source>
        <dbReference type="SAM" id="Phobius"/>
    </source>
</evidence>
<evidence type="ECO:0000313" key="3">
    <source>
        <dbReference type="Proteomes" id="UP000692954"/>
    </source>
</evidence>
<evidence type="ECO:0000313" key="2">
    <source>
        <dbReference type="EMBL" id="CAD8131119.1"/>
    </source>
</evidence>
<keyword evidence="1" id="KW-0812">Transmembrane</keyword>
<dbReference type="AlphaFoldDB" id="A0A8S1RW69"/>
<reference evidence="2" key="1">
    <citation type="submission" date="2021-01" db="EMBL/GenBank/DDBJ databases">
        <authorList>
            <consortium name="Genoscope - CEA"/>
            <person name="William W."/>
        </authorList>
    </citation>
    <scope>NUCLEOTIDE SEQUENCE</scope>
</reference>
<dbReference type="PANTHER" id="PTHR36649">
    <property type="entry name" value="UBIQUITIN-LIKE DOMAIN-CONTAINING PROTEIN"/>
    <property type="match status" value="1"/>
</dbReference>
<name>A0A8S1RW69_9CILI</name>
<protein>
    <submittedName>
        <fullName evidence="2">Uncharacterized protein</fullName>
    </submittedName>
</protein>
<keyword evidence="1" id="KW-0472">Membrane</keyword>
<dbReference type="PANTHER" id="PTHR36649:SF28">
    <property type="entry name" value="UBIQUITIN-LIKE DOMAIN-CONTAINING PROTEIN"/>
    <property type="match status" value="1"/>
</dbReference>
<organism evidence="2 3">
    <name type="scientific">Paramecium sonneborni</name>
    <dbReference type="NCBI Taxonomy" id="65129"/>
    <lineage>
        <taxon>Eukaryota</taxon>
        <taxon>Sar</taxon>
        <taxon>Alveolata</taxon>
        <taxon>Ciliophora</taxon>
        <taxon>Intramacronucleata</taxon>
        <taxon>Oligohymenophorea</taxon>
        <taxon>Peniculida</taxon>
        <taxon>Parameciidae</taxon>
        <taxon>Paramecium</taxon>
    </lineage>
</organism>
<dbReference type="Proteomes" id="UP000692954">
    <property type="component" value="Unassembled WGS sequence"/>
</dbReference>
<gene>
    <name evidence="2" type="ORF">PSON_ATCC_30995.1.T3760014</name>
</gene>
<keyword evidence="1" id="KW-1133">Transmembrane helix</keyword>
<proteinExistence type="predicted"/>